<sequence>DALIVPSWAKGAYTMSNNAGVPEFVEKLLAEGKIVGMISAGDLTALTAKLPRQPLTSHPSVKSYLDNEFEYSEDPVVVSSKLVASRGPGTAFPFALTLVEMLCGVEKHAEVHAPMVFPAHTPL</sequence>
<dbReference type="GO" id="GO:0005634">
    <property type="term" value="C:nucleus"/>
    <property type="evidence" value="ECO:0007669"/>
    <property type="project" value="TreeGrafter"/>
</dbReference>
<dbReference type="InterPro" id="IPR002818">
    <property type="entry name" value="DJ-1/PfpI"/>
</dbReference>
<dbReference type="PANTHER" id="PTHR48094:SF12">
    <property type="entry name" value="PARKINSON DISEASE PROTEIN 7 HOMOLOG"/>
    <property type="match status" value="1"/>
</dbReference>
<dbReference type="Pfam" id="PF01965">
    <property type="entry name" value="DJ-1_PfpI"/>
    <property type="match status" value="1"/>
</dbReference>
<dbReference type="GO" id="GO:0005739">
    <property type="term" value="C:mitochondrion"/>
    <property type="evidence" value="ECO:0007669"/>
    <property type="project" value="TreeGrafter"/>
</dbReference>
<dbReference type="AlphaFoldDB" id="A0AAD7DUV4"/>
<comment type="catalytic activity">
    <reaction evidence="2">
        <text>methylglyoxal + H2O = (R)-lactate + H(+)</text>
        <dbReference type="Rhea" id="RHEA:27754"/>
        <dbReference type="ChEBI" id="CHEBI:15377"/>
        <dbReference type="ChEBI" id="CHEBI:15378"/>
        <dbReference type="ChEBI" id="CHEBI:16004"/>
        <dbReference type="ChEBI" id="CHEBI:17158"/>
        <dbReference type="EC" id="4.2.1.130"/>
    </reaction>
</comment>
<dbReference type="SUPFAM" id="SSF52317">
    <property type="entry name" value="Class I glutamine amidotransferase-like"/>
    <property type="match status" value="1"/>
</dbReference>
<keyword evidence="4" id="KW-0315">Glutamine amidotransferase</keyword>
<dbReference type="Gene3D" id="3.40.50.880">
    <property type="match status" value="1"/>
</dbReference>
<protein>
    <recommendedName>
        <fullName evidence="1">D-lactate dehydratase</fullName>
        <ecNumber evidence="1">4.2.1.130</ecNumber>
    </recommendedName>
</protein>
<dbReference type="PANTHER" id="PTHR48094">
    <property type="entry name" value="PROTEIN/NUCLEIC ACID DEGLYCASE DJ-1-RELATED"/>
    <property type="match status" value="1"/>
</dbReference>
<dbReference type="GO" id="GO:0019172">
    <property type="term" value="F:glyoxalase III activity"/>
    <property type="evidence" value="ECO:0007669"/>
    <property type="project" value="UniProtKB-EC"/>
</dbReference>
<dbReference type="EMBL" id="JARKIE010000022">
    <property type="protein sequence ID" value="KAJ7699527.1"/>
    <property type="molecule type" value="Genomic_DNA"/>
</dbReference>
<proteinExistence type="predicted"/>
<accession>A0AAD7DUV4</accession>
<feature type="domain" description="DJ-1/PfpI" evidence="3">
    <location>
        <begin position="1"/>
        <end position="100"/>
    </location>
</feature>
<organism evidence="4 5">
    <name type="scientific">Mycena rosella</name>
    <name type="common">Pink bonnet</name>
    <name type="synonym">Agaricus rosellus</name>
    <dbReference type="NCBI Taxonomy" id="1033263"/>
    <lineage>
        <taxon>Eukaryota</taxon>
        <taxon>Fungi</taxon>
        <taxon>Dikarya</taxon>
        <taxon>Basidiomycota</taxon>
        <taxon>Agaricomycotina</taxon>
        <taxon>Agaricomycetes</taxon>
        <taxon>Agaricomycetidae</taxon>
        <taxon>Agaricales</taxon>
        <taxon>Marasmiineae</taxon>
        <taxon>Mycenaceae</taxon>
        <taxon>Mycena</taxon>
    </lineage>
</organism>
<reference evidence="4" key="1">
    <citation type="submission" date="2023-03" db="EMBL/GenBank/DDBJ databases">
        <title>Massive genome expansion in bonnet fungi (Mycena s.s.) driven by repeated elements and novel gene families across ecological guilds.</title>
        <authorList>
            <consortium name="Lawrence Berkeley National Laboratory"/>
            <person name="Harder C.B."/>
            <person name="Miyauchi S."/>
            <person name="Viragh M."/>
            <person name="Kuo A."/>
            <person name="Thoen E."/>
            <person name="Andreopoulos B."/>
            <person name="Lu D."/>
            <person name="Skrede I."/>
            <person name="Drula E."/>
            <person name="Henrissat B."/>
            <person name="Morin E."/>
            <person name="Kohler A."/>
            <person name="Barry K."/>
            <person name="LaButti K."/>
            <person name="Morin E."/>
            <person name="Salamov A."/>
            <person name="Lipzen A."/>
            <person name="Mereny Z."/>
            <person name="Hegedus B."/>
            <person name="Baldrian P."/>
            <person name="Stursova M."/>
            <person name="Weitz H."/>
            <person name="Taylor A."/>
            <person name="Grigoriev I.V."/>
            <person name="Nagy L.G."/>
            <person name="Martin F."/>
            <person name="Kauserud H."/>
        </authorList>
    </citation>
    <scope>NUCLEOTIDE SEQUENCE</scope>
    <source>
        <strain evidence="4">CBHHK067</strain>
    </source>
</reference>
<dbReference type="InterPro" id="IPR029062">
    <property type="entry name" value="Class_I_gatase-like"/>
</dbReference>
<gene>
    <name evidence="4" type="ORF">B0H17DRAFT_926191</name>
</gene>
<evidence type="ECO:0000256" key="2">
    <source>
        <dbReference type="ARBA" id="ARBA00048082"/>
    </source>
</evidence>
<dbReference type="InterPro" id="IPR050325">
    <property type="entry name" value="Prot/Nucl_acid_deglycase"/>
</dbReference>
<comment type="caution">
    <text evidence="4">The sequence shown here is derived from an EMBL/GenBank/DDBJ whole genome shotgun (WGS) entry which is preliminary data.</text>
</comment>
<dbReference type="EC" id="4.2.1.130" evidence="1"/>
<name>A0AAD7DUV4_MYCRO</name>
<dbReference type="GO" id="GO:0006979">
    <property type="term" value="P:response to oxidative stress"/>
    <property type="evidence" value="ECO:0007669"/>
    <property type="project" value="TreeGrafter"/>
</dbReference>
<evidence type="ECO:0000259" key="3">
    <source>
        <dbReference type="Pfam" id="PF01965"/>
    </source>
</evidence>
<evidence type="ECO:0000313" key="5">
    <source>
        <dbReference type="Proteomes" id="UP001221757"/>
    </source>
</evidence>
<dbReference type="Proteomes" id="UP001221757">
    <property type="component" value="Unassembled WGS sequence"/>
</dbReference>
<dbReference type="GO" id="GO:1903189">
    <property type="term" value="P:glyoxal metabolic process"/>
    <property type="evidence" value="ECO:0007669"/>
    <property type="project" value="TreeGrafter"/>
</dbReference>
<evidence type="ECO:0000313" key="4">
    <source>
        <dbReference type="EMBL" id="KAJ7699527.1"/>
    </source>
</evidence>
<feature type="non-terminal residue" evidence="4">
    <location>
        <position position="1"/>
    </location>
</feature>
<evidence type="ECO:0000256" key="1">
    <source>
        <dbReference type="ARBA" id="ARBA00013134"/>
    </source>
</evidence>
<keyword evidence="5" id="KW-1185">Reference proteome</keyword>